<dbReference type="AlphaFoldDB" id="A0A2P7SET8"/>
<accession>A0A2P7SET8</accession>
<dbReference type="SMART" id="SM00382">
    <property type="entry name" value="AAA"/>
    <property type="match status" value="1"/>
</dbReference>
<dbReference type="PROSITE" id="PS00211">
    <property type="entry name" value="ABC_TRANSPORTER_1"/>
    <property type="match status" value="1"/>
</dbReference>
<evidence type="ECO:0000256" key="1">
    <source>
        <dbReference type="ARBA" id="ARBA00005417"/>
    </source>
</evidence>
<feature type="domain" description="ABC transporter" evidence="5">
    <location>
        <begin position="8"/>
        <end position="238"/>
    </location>
</feature>
<sequence>MNEKSDLLTLRSVSKSYGAVPVLHDVNLAIRDGEFLTVLGPSGSGKTTVLRLIGGLEPMTSGEIRLDGQDISRMPINRRPFNTVFQDYALFPHLTVAGNVGYGLSVRHVPRKEIARRVAEALELVQLGSFAKRYPTQLSGGQRQRVALARALICRPRLILLDEPLAALDLELRRQMQEFLKSIQREIKTTFLFVTHDQEEAIGMSDRICVMQAGRIRQLGTPHELYYKPNCEFVARFFGENNLVPGTLGQVQGELRSIDTALGRLICSVAGQPHLKNAPEGACAFAMFRPEALHVSEVHDGKNHFSGKIVDVAFAGSSTVAIIAVGEDRSAPRLRMRLPSRFSGSALSASETVALSFAPREAHLVLS</sequence>
<dbReference type="GO" id="GO:0043190">
    <property type="term" value="C:ATP-binding cassette (ABC) transporter complex"/>
    <property type="evidence" value="ECO:0007669"/>
    <property type="project" value="InterPro"/>
</dbReference>
<dbReference type="SUPFAM" id="SSF52540">
    <property type="entry name" value="P-loop containing nucleoside triphosphate hydrolases"/>
    <property type="match status" value="1"/>
</dbReference>
<dbReference type="PROSITE" id="PS50893">
    <property type="entry name" value="ABC_TRANSPORTER_2"/>
    <property type="match status" value="1"/>
</dbReference>
<proteinExistence type="inferred from homology"/>
<evidence type="ECO:0000313" key="7">
    <source>
        <dbReference type="Proteomes" id="UP000240653"/>
    </source>
</evidence>
<keyword evidence="3" id="KW-0547">Nucleotide-binding</keyword>
<dbReference type="InterPro" id="IPR027417">
    <property type="entry name" value="P-loop_NTPase"/>
</dbReference>
<comment type="similarity">
    <text evidence="1">Belongs to the ABC transporter superfamily.</text>
</comment>
<reference evidence="6 7" key="1">
    <citation type="submission" date="2018-03" db="EMBL/GenBank/DDBJ databases">
        <title>The draft genome of Mesorhizobium soli JCM 19897.</title>
        <authorList>
            <person name="Li L."/>
            <person name="Liu L."/>
            <person name="Liang L."/>
            <person name="Wang T."/>
            <person name="Zhang X."/>
        </authorList>
    </citation>
    <scope>NUCLEOTIDE SEQUENCE [LARGE SCALE GENOMIC DNA]</scope>
    <source>
        <strain evidence="6 7">JCM 19897</strain>
    </source>
</reference>
<dbReference type="InterPro" id="IPR008995">
    <property type="entry name" value="Mo/tungstate-bd_C_term_dom"/>
</dbReference>
<dbReference type="FunFam" id="3.40.50.300:FF:000425">
    <property type="entry name" value="Probable ABC transporter, ATP-binding subunit"/>
    <property type="match status" value="1"/>
</dbReference>
<dbReference type="InterPro" id="IPR003439">
    <property type="entry name" value="ABC_transporter-like_ATP-bd"/>
</dbReference>
<dbReference type="Pfam" id="PF00005">
    <property type="entry name" value="ABC_tran"/>
    <property type="match status" value="1"/>
</dbReference>
<dbReference type="GO" id="GO:0022857">
    <property type="term" value="F:transmembrane transporter activity"/>
    <property type="evidence" value="ECO:0007669"/>
    <property type="project" value="InterPro"/>
</dbReference>
<evidence type="ECO:0000256" key="3">
    <source>
        <dbReference type="ARBA" id="ARBA00022741"/>
    </source>
</evidence>
<keyword evidence="2" id="KW-0813">Transport</keyword>
<dbReference type="RefSeq" id="WP_106724299.1">
    <property type="nucleotide sequence ID" value="NZ_PXYL01000005.1"/>
</dbReference>
<dbReference type="GO" id="GO:0015697">
    <property type="term" value="P:quaternary ammonium group transport"/>
    <property type="evidence" value="ECO:0007669"/>
    <property type="project" value="UniProtKB-ARBA"/>
</dbReference>
<gene>
    <name evidence="6" type="ORF">C7I85_12395</name>
</gene>
<dbReference type="Proteomes" id="UP000240653">
    <property type="component" value="Unassembled WGS sequence"/>
</dbReference>
<evidence type="ECO:0000256" key="4">
    <source>
        <dbReference type="ARBA" id="ARBA00022840"/>
    </source>
</evidence>
<dbReference type="GO" id="GO:0016887">
    <property type="term" value="F:ATP hydrolysis activity"/>
    <property type="evidence" value="ECO:0007669"/>
    <property type="project" value="InterPro"/>
</dbReference>
<evidence type="ECO:0000256" key="2">
    <source>
        <dbReference type="ARBA" id="ARBA00022448"/>
    </source>
</evidence>
<keyword evidence="7" id="KW-1185">Reference proteome</keyword>
<name>A0A2P7SET8_9HYPH</name>
<dbReference type="SUPFAM" id="SSF50331">
    <property type="entry name" value="MOP-like"/>
    <property type="match status" value="1"/>
</dbReference>
<evidence type="ECO:0000313" key="6">
    <source>
        <dbReference type="EMBL" id="PSJ60831.1"/>
    </source>
</evidence>
<keyword evidence="4 6" id="KW-0067">ATP-binding</keyword>
<dbReference type="PANTHER" id="PTHR42781:SF4">
    <property type="entry name" value="SPERMIDINE_PUTRESCINE IMPORT ATP-BINDING PROTEIN POTA"/>
    <property type="match status" value="1"/>
</dbReference>
<dbReference type="InterPro" id="IPR050093">
    <property type="entry name" value="ABC_SmlMolc_Importer"/>
</dbReference>
<dbReference type="InterPro" id="IPR013611">
    <property type="entry name" value="Transp-assoc_OB_typ2"/>
</dbReference>
<comment type="caution">
    <text evidence="6">The sequence shown here is derived from an EMBL/GenBank/DDBJ whole genome shotgun (WGS) entry which is preliminary data.</text>
</comment>
<dbReference type="InterPro" id="IPR017871">
    <property type="entry name" value="ABC_transporter-like_CS"/>
</dbReference>
<dbReference type="Gene3D" id="3.40.50.300">
    <property type="entry name" value="P-loop containing nucleotide triphosphate hydrolases"/>
    <property type="match status" value="1"/>
</dbReference>
<dbReference type="OrthoDB" id="9802264at2"/>
<evidence type="ECO:0000259" key="5">
    <source>
        <dbReference type="PROSITE" id="PS50893"/>
    </source>
</evidence>
<dbReference type="EMBL" id="PXYL01000005">
    <property type="protein sequence ID" value="PSJ60831.1"/>
    <property type="molecule type" value="Genomic_DNA"/>
</dbReference>
<dbReference type="GO" id="GO:0005524">
    <property type="term" value="F:ATP binding"/>
    <property type="evidence" value="ECO:0007669"/>
    <property type="project" value="UniProtKB-KW"/>
</dbReference>
<dbReference type="PANTHER" id="PTHR42781">
    <property type="entry name" value="SPERMIDINE/PUTRESCINE IMPORT ATP-BINDING PROTEIN POTA"/>
    <property type="match status" value="1"/>
</dbReference>
<organism evidence="6 7">
    <name type="scientific">Pseudaminobacter soli</name>
    <name type="common">ex Li et al. 2025</name>
    <dbReference type="NCBI Taxonomy" id="1295366"/>
    <lineage>
        <taxon>Bacteria</taxon>
        <taxon>Pseudomonadati</taxon>
        <taxon>Pseudomonadota</taxon>
        <taxon>Alphaproteobacteria</taxon>
        <taxon>Hyphomicrobiales</taxon>
        <taxon>Phyllobacteriaceae</taxon>
        <taxon>Pseudaminobacter</taxon>
    </lineage>
</organism>
<protein>
    <submittedName>
        <fullName evidence="6">ABC transporter ATP-binding protein</fullName>
    </submittedName>
</protein>
<dbReference type="Gene3D" id="2.40.50.100">
    <property type="match status" value="1"/>
</dbReference>
<dbReference type="Pfam" id="PF08402">
    <property type="entry name" value="TOBE_2"/>
    <property type="match status" value="1"/>
</dbReference>
<dbReference type="InterPro" id="IPR003593">
    <property type="entry name" value="AAA+_ATPase"/>
</dbReference>